<feature type="compositionally biased region" description="Basic residues" evidence="1">
    <location>
        <begin position="130"/>
        <end position="143"/>
    </location>
</feature>
<evidence type="ECO:0000313" key="4">
    <source>
        <dbReference type="Proteomes" id="UP000827986"/>
    </source>
</evidence>
<dbReference type="Proteomes" id="UP000827986">
    <property type="component" value="Unassembled WGS sequence"/>
</dbReference>
<keyword evidence="2" id="KW-1133">Transmembrane helix</keyword>
<comment type="caution">
    <text evidence="3">The sequence shown here is derived from an EMBL/GenBank/DDBJ whole genome shotgun (WGS) entry which is preliminary data.</text>
</comment>
<proteinExistence type="predicted"/>
<organism evidence="3 4">
    <name type="scientific">Mauremys mutica</name>
    <name type="common">yellowpond turtle</name>
    <dbReference type="NCBI Taxonomy" id="74926"/>
    <lineage>
        <taxon>Eukaryota</taxon>
        <taxon>Metazoa</taxon>
        <taxon>Chordata</taxon>
        <taxon>Craniata</taxon>
        <taxon>Vertebrata</taxon>
        <taxon>Euteleostomi</taxon>
        <taxon>Archelosauria</taxon>
        <taxon>Testudinata</taxon>
        <taxon>Testudines</taxon>
        <taxon>Cryptodira</taxon>
        <taxon>Durocryptodira</taxon>
        <taxon>Testudinoidea</taxon>
        <taxon>Geoemydidae</taxon>
        <taxon>Geoemydinae</taxon>
        <taxon>Mauremys</taxon>
    </lineage>
</organism>
<reference evidence="3" key="1">
    <citation type="submission" date="2021-09" db="EMBL/GenBank/DDBJ databases">
        <title>The genome of Mauremys mutica provides insights into the evolution of semi-aquatic lifestyle.</title>
        <authorList>
            <person name="Gong S."/>
            <person name="Gao Y."/>
        </authorList>
    </citation>
    <scope>NUCLEOTIDE SEQUENCE</scope>
    <source>
        <strain evidence="3">MM-2020</strain>
        <tissue evidence="3">Muscle</tissue>
    </source>
</reference>
<feature type="transmembrane region" description="Helical" evidence="2">
    <location>
        <begin position="79"/>
        <end position="98"/>
    </location>
</feature>
<name>A0A9D3XCH5_9SAUR</name>
<keyword evidence="4" id="KW-1185">Reference proteome</keyword>
<evidence type="ECO:0000256" key="2">
    <source>
        <dbReference type="SAM" id="Phobius"/>
    </source>
</evidence>
<keyword evidence="2" id="KW-0812">Transmembrane</keyword>
<protein>
    <submittedName>
        <fullName evidence="3">Uncharacterized protein</fullName>
    </submittedName>
</protein>
<dbReference type="AlphaFoldDB" id="A0A9D3XCH5"/>
<gene>
    <name evidence="3" type="ORF">KIL84_010397</name>
</gene>
<keyword evidence="2" id="KW-0472">Membrane</keyword>
<feature type="region of interest" description="Disordered" evidence="1">
    <location>
        <begin position="120"/>
        <end position="162"/>
    </location>
</feature>
<evidence type="ECO:0000256" key="1">
    <source>
        <dbReference type="SAM" id="MobiDB-lite"/>
    </source>
</evidence>
<dbReference type="EMBL" id="JAHDVG010000474">
    <property type="protein sequence ID" value="KAH1176695.1"/>
    <property type="molecule type" value="Genomic_DNA"/>
</dbReference>
<accession>A0A9D3XCH5</accession>
<evidence type="ECO:0000313" key="3">
    <source>
        <dbReference type="EMBL" id="KAH1176695.1"/>
    </source>
</evidence>
<sequence length="162" mass="17958">MHIVWAGGGEVIGQMEPLWDGTKKGLCVKKPFQLDHRFKQPFFPVTARFLLRFLPDQLRLRAESLCIPQGETKTMMRRLLLLLAFAVLAAATMARPTMQELLAVEDLGAVGPHGRTITQENGFQTQLKGGRVRRSEKGKKKGRWNPGSLTALGAAVPKGRRG</sequence>